<evidence type="ECO:0000313" key="4">
    <source>
        <dbReference type="Proteomes" id="UP000663824"/>
    </source>
</evidence>
<dbReference type="SUPFAM" id="SSF48452">
    <property type="entry name" value="TPR-like"/>
    <property type="match status" value="1"/>
</dbReference>
<feature type="repeat" description="TPR" evidence="1">
    <location>
        <begin position="523"/>
        <end position="556"/>
    </location>
</feature>
<evidence type="ECO:0000313" key="2">
    <source>
        <dbReference type="EMBL" id="CAF2108603.1"/>
    </source>
</evidence>
<dbReference type="Gene3D" id="1.25.40.10">
    <property type="entry name" value="Tetratricopeptide repeat domain"/>
    <property type="match status" value="2"/>
</dbReference>
<proteinExistence type="predicted"/>
<protein>
    <submittedName>
        <fullName evidence="2">Uncharacterized protein</fullName>
    </submittedName>
</protein>
<keyword evidence="1" id="KW-0802">TPR repeat</keyword>
<reference evidence="2" key="1">
    <citation type="submission" date="2021-02" db="EMBL/GenBank/DDBJ databases">
        <authorList>
            <person name="Nowell W R."/>
        </authorList>
    </citation>
    <scope>NUCLEOTIDE SEQUENCE</scope>
</reference>
<gene>
    <name evidence="2" type="ORF">MBJ925_LOCUS23741</name>
    <name evidence="3" type="ORF">SMN809_LOCUS7010</name>
</gene>
<dbReference type="Proteomes" id="UP000663824">
    <property type="component" value="Unassembled WGS sequence"/>
</dbReference>
<sequence length="616" mass="71310">MLHTIDDDFSQDVNLQNQKPNAESVLSSKNQNLLGIWYCDEDVTDDVFDKVRQHLYKTFIYAQIFTNQLGFNKYLAHSIIVENVFVIITGEDARNLYHIVRKRPQCRGVYEYQTILDTVSSSSAYIDIEKLFEKINDDIQHYTNIQESPSCETNEEERCHRLAMPLSLSVFNSNGSENSFRYWSKVSLEFYRFQMLTRILTKIQFDHSLSLDEMIRECRLHYCGNKNEISKIDNLKEKYSPALAIWYYTCDMCLFRMVGRAFRSQDFENIFKFRRYIIDLHGELVKEATACTPQQTKLYRGKQLSRLVLQQLKDNEGALISINGFLSTTKNQNLAIHFACADTHRHGYESVIFEVAINEPIISCPNADISALSQFGDGESEILFSFGSVWRIDSVIHSTNNSLWTVKLTFCNKLDSDLAKKFHELSDNNAFLELGMVLYELAQHSKAKEFYYRILQEKNLTNDIRSTLHYRIASINIEDHEYYQALQNLQEAEKLTPSMMTTTTSKSGPSQLLYTNSTIPSCRHILNNMGVAYYKINKCRTALEYFEKALAIEGSDSLSKAMVEDNIGMLYFSEGKYQLALEHLRNACKLAQDNSYLPKFKKHFDTVKEHVAETCT</sequence>
<evidence type="ECO:0000313" key="3">
    <source>
        <dbReference type="EMBL" id="CAF3908273.1"/>
    </source>
</evidence>
<comment type="caution">
    <text evidence="2">The sequence shown here is derived from an EMBL/GenBank/DDBJ whole genome shotgun (WGS) entry which is preliminary data.</text>
</comment>
<dbReference type="EMBL" id="CAJNRE010012231">
    <property type="protein sequence ID" value="CAF2108603.1"/>
    <property type="molecule type" value="Genomic_DNA"/>
</dbReference>
<dbReference type="InterPro" id="IPR019734">
    <property type="entry name" value="TPR_rpt"/>
</dbReference>
<dbReference type="EMBL" id="CAJOBI010001971">
    <property type="protein sequence ID" value="CAF3908273.1"/>
    <property type="molecule type" value="Genomic_DNA"/>
</dbReference>
<feature type="repeat" description="TPR" evidence="1">
    <location>
        <begin position="561"/>
        <end position="594"/>
    </location>
</feature>
<dbReference type="PROSITE" id="PS50005">
    <property type="entry name" value="TPR"/>
    <property type="match status" value="2"/>
</dbReference>
<evidence type="ECO:0000256" key="1">
    <source>
        <dbReference type="PROSITE-ProRule" id="PRU00339"/>
    </source>
</evidence>
<dbReference type="SMART" id="SM00028">
    <property type="entry name" value="TPR"/>
    <property type="match status" value="4"/>
</dbReference>
<dbReference type="Pfam" id="PF13424">
    <property type="entry name" value="TPR_12"/>
    <property type="match status" value="1"/>
</dbReference>
<name>A0A816UAG4_9BILA</name>
<dbReference type="Gene3D" id="3.90.176.10">
    <property type="entry name" value="Toxin ADP-ribosyltransferase, Chain A, domain 1"/>
    <property type="match status" value="1"/>
</dbReference>
<organism evidence="2 4">
    <name type="scientific">Rotaria magnacalcarata</name>
    <dbReference type="NCBI Taxonomy" id="392030"/>
    <lineage>
        <taxon>Eukaryota</taxon>
        <taxon>Metazoa</taxon>
        <taxon>Spiralia</taxon>
        <taxon>Gnathifera</taxon>
        <taxon>Rotifera</taxon>
        <taxon>Eurotatoria</taxon>
        <taxon>Bdelloidea</taxon>
        <taxon>Philodinida</taxon>
        <taxon>Philodinidae</taxon>
        <taxon>Rotaria</taxon>
    </lineage>
</organism>
<dbReference type="Proteomes" id="UP000676336">
    <property type="component" value="Unassembled WGS sequence"/>
</dbReference>
<accession>A0A816UAG4</accession>
<dbReference type="PROSITE" id="PS51996">
    <property type="entry name" value="TR_MART"/>
    <property type="match status" value="1"/>
</dbReference>
<dbReference type="AlphaFoldDB" id="A0A816UAG4"/>
<dbReference type="SUPFAM" id="SSF56399">
    <property type="entry name" value="ADP-ribosylation"/>
    <property type="match status" value="1"/>
</dbReference>
<dbReference type="InterPro" id="IPR011990">
    <property type="entry name" value="TPR-like_helical_dom_sf"/>
</dbReference>